<comment type="caution">
    <text evidence="1">The sequence shown here is derived from an EMBL/GenBank/DDBJ whole genome shotgun (WGS) entry which is preliminary data.</text>
</comment>
<dbReference type="EMBL" id="LXEY01000022">
    <property type="protein sequence ID" value="OAV59248.1"/>
    <property type="molecule type" value="Genomic_DNA"/>
</dbReference>
<evidence type="ECO:0000313" key="1">
    <source>
        <dbReference type="EMBL" id="OAV59248.1"/>
    </source>
</evidence>
<protein>
    <submittedName>
        <fullName evidence="1">Sarcosine oxidase subunit delta</fullName>
    </submittedName>
</protein>
<reference evidence="1 2" key="1">
    <citation type="submission" date="2016-04" db="EMBL/GenBank/DDBJ databases">
        <title>First whole genome shotgun sequence of the bacterium Enteractinococcus sp. strain UASWS1574.</title>
        <authorList>
            <person name="Crovadore J."/>
            <person name="Chablais R."/>
            <person name="Lefort F."/>
        </authorList>
    </citation>
    <scope>NUCLEOTIDE SEQUENCE [LARGE SCALE GENOMIC DNA]</scope>
    <source>
        <strain evidence="1 2">UASWS1574</strain>
    </source>
</reference>
<dbReference type="Pfam" id="PF04267">
    <property type="entry name" value="SoxD"/>
    <property type="match status" value="1"/>
</dbReference>
<evidence type="ECO:0000313" key="2">
    <source>
        <dbReference type="Proteomes" id="UP000078292"/>
    </source>
</evidence>
<dbReference type="GO" id="GO:0008115">
    <property type="term" value="F:sarcosine oxidase activity"/>
    <property type="evidence" value="ECO:0007669"/>
    <property type="project" value="InterPro"/>
</dbReference>
<name>A0A1B7LW33_9MICC</name>
<dbReference type="STRING" id="1837282.A6F49_15360"/>
<dbReference type="OrthoDB" id="7159274at2"/>
<dbReference type="AlphaFoldDB" id="A0A1B7LW33"/>
<gene>
    <name evidence="1" type="ORF">A6F49_15360</name>
</gene>
<dbReference type="InterPro" id="IPR038561">
    <property type="entry name" value="SoxD_sf"/>
</dbReference>
<proteinExistence type="predicted"/>
<keyword evidence="2" id="KW-1185">Reference proteome</keyword>
<dbReference type="RefSeq" id="WP_043058791.1">
    <property type="nucleotide sequence ID" value="NZ_LXEY01000022.1"/>
</dbReference>
<dbReference type="Proteomes" id="UP000078292">
    <property type="component" value="Unassembled WGS sequence"/>
</dbReference>
<sequence>MMLIDCPNCGPRDETEFEYGSQAHVPYPKDPQALSNDEWAQWLYFRDNPMGLRAERWVHVTGCRKWFNAVRDTVTYEFKATYPVGTPRPDIAQYNGGTR</sequence>
<organism evidence="1 2">
    <name type="scientific">Enteractinococcus helveticum</name>
    <dbReference type="NCBI Taxonomy" id="1837282"/>
    <lineage>
        <taxon>Bacteria</taxon>
        <taxon>Bacillati</taxon>
        <taxon>Actinomycetota</taxon>
        <taxon>Actinomycetes</taxon>
        <taxon>Micrococcales</taxon>
        <taxon>Micrococcaceae</taxon>
    </lineage>
</organism>
<accession>A0A1B7LW33</accession>
<dbReference type="NCBIfam" id="TIGR01374">
    <property type="entry name" value="soxD"/>
    <property type="match status" value="1"/>
</dbReference>
<dbReference type="Gene3D" id="3.30.2270.10">
    <property type="entry name" value="Folate-binding superfamily"/>
    <property type="match status" value="1"/>
</dbReference>
<dbReference type="GO" id="GO:0046653">
    <property type="term" value="P:tetrahydrofolate metabolic process"/>
    <property type="evidence" value="ECO:0007669"/>
    <property type="project" value="InterPro"/>
</dbReference>
<dbReference type="InterPro" id="IPR006279">
    <property type="entry name" value="SoxD"/>
</dbReference>